<feature type="compositionally biased region" description="Polar residues" evidence="4">
    <location>
        <begin position="252"/>
        <end position="261"/>
    </location>
</feature>
<evidence type="ECO:0000313" key="7">
    <source>
        <dbReference type="Proteomes" id="UP000232323"/>
    </source>
</evidence>
<sequence>MAWSSGSRTLIHIADAPGHGLRLAPLGVPPEYLRDDHPEFDRDGSQMRKILLRLREDLKETRVKVTKHRDVQSLSKLMAMIDGGNHVSTYEVDAGTINIAPNPFAMGQSRLEELCIGPHVKFNNNCGSVNFNDPQPHLQAFSHWSYEITDKKLMVVDVQGFKELDSSGTVKIVKIVLSDPAHLHSVSREHFNPLSGNMNLLNGPDMFLHSHTSPEINQKLYETMKIKLHGAICETLIPTSKEFRLNQDTKQRATSTAGNSHGQRDETPFRRLGHNGRGQRQGRGQSQSQGQSQNGGQSREQSRQRGGGERSQMPPRRRGARSPSPRRRIPKPQPLESLSSANTESSVARRADIIKSSMKIHDQCRMLLRPKGIPVPNNLVAAIDLCFTEGLIDAATKDKWDQIRVLRNEATHIWNE</sequence>
<feature type="domain" description="Alpha-type protein kinase" evidence="5">
    <location>
        <begin position="1"/>
        <end position="248"/>
    </location>
</feature>
<dbReference type="AlphaFoldDB" id="A0A250X2W1"/>
<dbReference type="InterPro" id="IPR052969">
    <property type="entry name" value="Thr-specific_kinase-like"/>
</dbReference>
<dbReference type="Proteomes" id="UP000232323">
    <property type="component" value="Unassembled WGS sequence"/>
</dbReference>
<evidence type="ECO:0000313" key="6">
    <source>
        <dbReference type="EMBL" id="GAX77408.1"/>
    </source>
</evidence>
<dbReference type="Gene3D" id="3.20.200.10">
    <property type="entry name" value="MHCK/EF2 kinase"/>
    <property type="match status" value="1"/>
</dbReference>
<evidence type="ECO:0000259" key="5">
    <source>
        <dbReference type="PROSITE" id="PS51158"/>
    </source>
</evidence>
<keyword evidence="3" id="KW-0418">Kinase</keyword>
<dbReference type="Pfam" id="PF02816">
    <property type="entry name" value="Alpha_kinase"/>
    <property type="match status" value="1"/>
</dbReference>
<dbReference type="InterPro" id="IPR004166">
    <property type="entry name" value="a-kinase_dom"/>
</dbReference>
<accession>A0A250X2W1</accession>
<feature type="compositionally biased region" description="Low complexity" evidence="4">
    <location>
        <begin position="282"/>
        <end position="299"/>
    </location>
</feature>
<name>A0A250X2W1_9CHLO</name>
<feature type="compositionally biased region" description="Polar residues" evidence="4">
    <location>
        <begin position="336"/>
        <end position="346"/>
    </location>
</feature>
<evidence type="ECO:0000256" key="1">
    <source>
        <dbReference type="ARBA" id="ARBA00022527"/>
    </source>
</evidence>
<dbReference type="InterPro" id="IPR011009">
    <property type="entry name" value="Kinase-like_dom_sf"/>
</dbReference>
<dbReference type="GO" id="GO:0005524">
    <property type="term" value="F:ATP binding"/>
    <property type="evidence" value="ECO:0007669"/>
    <property type="project" value="InterPro"/>
</dbReference>
<keyword evidence="2" id="KW-0808">Transferase</keyword>
<dbReference type="PROSITE" id="PS51158">
    <property type="entry name" value="ALPHA_KINASE"/>
    <property type="match status" value="1"/>
</dbReference>
<dbReference type="SMART" id="SM00811">
    <property type="entry name" value="Alpha_kinase"/>
    <property type="match status" value="1"/>
</dbReference>
<protein>
    <recommendedName>
        <fullName evidence="5">Alpha-type protein kinase domain-containing protein</fullName>
    </recommendedName>
</protein>
<dbReference type="OrthoDB" id="544387at2759"/>
<evidence type="ECO:0000256" key="4">
    <source>
        <dbReference type="SAM" id="MobiDB-lite"/>
    </source>
</evidence>
<proteinExistence type="predicted"/>
<feature type="region of interest" description="Disordered" evidence="4">
    <location>
        <begin position="244"/>
        <end position="349"/>
    </location>
</feature>
<gene>
    <name evidence="6" type="ORF">CEUSTIGMA_g4854.t1</name>
</gene>
<dbReference type="EMBL" id="BEGY01000024">
    <property type="protein sequence ID" value="GAX77408.1"/>
    <property type="molecule type" value="Genomic_DNA"/>
</dbReference>
<reference evidence="6 7" key="1">
    <citation type="submission" date="2017-08" db="EMBL/GenBank/DDBJ databases">
        <title>Acidophilic green algal genome provides insights into adaptation to an acidic environment.</title>
        <authorList>
            <person name="Hirooka S."/>
            <person name="Hirose Y."/>
            <person name="Kanesaki Y."/>
            <person name="Higuchi S."/>
            <person name="Fujiwara T."/>
            <person name="Onuma R."/>
            <person name="Era A."/>
            <person name="Ohbayashi R."/>
            <person name="Uzuka A."/>
            <person name="Nozaki H."/>
            <person name="Yoshikawa H."/>
            <person name="Miyagishima S.Y."/>
        </authorList>
    </citation>
    <scope>NUCLEOTIDE SEQUENCE [LARGE SCALE GENOMIC DNA]</scope>
    <source>
        <strain evidence="6 7">NIES-2499</strain>
    </source>
</reference>
<keyword evidence="7" id="KW-1185">Reference proteome</keyword>
<evidence type="ECO:0000256" key="3">
    <source>
        <dbReference type="ARBA" id="ARBA00022777"/>
    </source>
</evidence>
<dbReference type="PANTHER" id="PTHR47763">
    <property type="entry name" value="ALPHA-PROTEIN KINASE VWKA"/>
    <property type="match status" value="1"/>
</dbReference>
<comment type="caution">
    <text evidence="6">The sequence shown here is derived from an EMBL/GenBank/DDBJ whole genome shotgun (WGS) entry which is preliminary data.</text>
</comment>
<feature type="compositionally biased region" description="Basic residues" evidence="4">
    <location>
        <begin position="315"/>
        <end position="330"/>
    </location>
</feature>
<dbReference type="GO" id="GO:0004674">
    <property type="term" value="F:protein serine/threonine kinase activity"/>
    <property type="evidence" value="ECO:0007669"/>
    <property type="project" value="UniProtKB-KW"/>
</dbReference>
<organism evidence="6 7">
    <name type="scientific">Chlamydomonas eustigma</name>
    <dbReference type="NCBI Taxonomy" id="1157962"/>
    <lineage>
        <taxon>Eukaryota</taxon>
        <taxon>Viridiplantae</taxon>
        <taxon>Chlorophyta</taxon>
        <taxon>core chlorophytes</taxon>
        <taxon>Chlorophyceae</taxon>
        <taxon>CS clade</taxon>
        <taxon>Chlamydomonadales</taxon>
        <taxon>Chlamydomonadaceae</taxon>
        <taxon>Chlamydomonas</taxon>
    </lineage>
</organism>
<keyword evidence="1" id="KW-0723">Serine/threonine-protein kinase</keyword>
<dbReference type="SUPFAM" id="SSF56112">
    <property type="entry name" value="Protein kinase-like (PK-like)"/>
    <property type="match status" value="1"/>
</dbReference>
<evidence type="ECO:0000256" key="2">
    <source>
        <dbReference type="ARBA" id="ARBA00022679"/>
    </source>
</evidence>